<dbReference type="InterPro" id="IPR036291">
    <property type="entry name" value="NAD(P)-bd_dom_sf"/>
</dbReference>
<name>A0ABR0EKK7_ZASCE</name>
<keyword evidence="2" id="KW-0521">NADP</keyword>
<dbReference type="EMBL" id="JAXOVC010000005">
    <property type="protein sequence ID" value="KAK4502017.1"/>
    <property type="molecule type" value="Genomic_DNA"/>
</dbReference>
<dbReference type="InterPro" id="IPR051164">
    <property type="entry name" value="NmrA-like_oxidored"/>
</dbReference>
<dbReference type="PANTHER" id="PTHR42748:SF31">
    <property type="entry name" value="NMRA-LIKE DOMAIN-CONTAINING PROTEIN-RELATED"/>
    <property type="match status" value="1"/>
</dbReference>
<dbReference type="InterPro" id="IPR008030">
    <property type="entry name" value="NmrA-like"/>
</dbReference>
<evidence type="ECO:0000256" key="1">
    <source>
        <dbReference type="ARBA" id="ARBA00006328"/>
    </source>
</evidence>
<reference evidence="4 5" key="1">
    <citation type="journal article" date="2023" name="G3 (Bethesda)">
        <title>A chromosome-level genome assembly of Zasmidium syzygii isolated from banana leaves.</title>
        <authorList>
            <person name="van Westerhoven A.C."/>
            <person name="Mehrabi R."/>
            <person name="Talebi R."/>
            <person name="Steentjes M.B.F."/>
            <person name="Corcolon B."/>
            <person name="Chong P.A."/>
            <person name="Kema G.H.J."/>
            <person name="Seidl M.F."/>
        </authorList>
    </citation>
    <scope>NUCLEOTIDE SEQUENCE [LARGE SCALE GENOMIC DNA]</scope>
    <source>
        <strain evidence="4 5">P124</strain>
    </source>
</reference>
<proteinExistence type="inferred from homology"/>
<dbReference type="PANTHER" id="PTHR42748">
    <property type="entry name" value="NITROGEN METABOLITE REPRESSION PROTEIN NMRA FAMILY MEMBER"/>
    <property type="match status" value="1"/>
</dbReference>
<dbReference type="SUPFAM" id="SSF51735">
    <property type="entry name" value="NAD(P)-binding Rossmann-fold domains"/>
    <property type="match status" value="1"/>
</dbReference>
<evidence type="ECO:0000259" key="3">
    <source>
        <dbReference type="Pfam" id="PF05368"/>
    </source>
</evidence>
<dbReference type="Proteomes" id="UP001305779">
    <property type="component" value="Unassembled WGS sequence"/>
</dbReference>
<organism evidence="4 5">
    <name type="scientific">Zasmidium cellare</name>
    <name type="common">Wine cellar mold</name>
    <name type="synonym">Racodium cellare</name>
    <dbReference type="NCBI Taxonomy" id="395010"/>
    <lineage>
        <taxon>Eukaryota</taxon>
        <taxon>Fungi</taxon>
        <taxon>Dikarya</taxon>
        <taxon>Ascomycota</taxon>
        <taxon>Pezizomycotina</taxon>
        <taxon>Dothideomycetes</taxon>
        <taxon>Dothideomycetidae</taxon>
        <taxon>Mycosphaerellales</taxon>
        <taxon>Mycosphaerellaceae</taxon>
        <taxon>Zasmidium</taxon>
    </lineage>
</organism>
<dbReference type="Pfam" id="PF05368">
    <property type="entry name" value="NmrA"/>
    <property type="match status" value="1"/>
</dbReference>
<feature type="domain" description="NmrA-like" evidence="3">
    <location>
        <begin position="2"/>
        <end position="300"/>
    </location>
</feature>
<evidence type="ECO:0000256" key="2">
    <source>
        <dbReference type="ARBA" id="ARBA00022857"/>
    </source>
</evidence>
<evidence type="ECO:0000313" key="4">
    <source>
        <dbReference type="EMBL" id="KAK4502017.1"/>
    </source>
</evidence>
<dbReference type="CDD" id="cd05251">
    <property type="entry name" value="NmrA_like_SDR_a"/>
    <property type="match status" value="1"/>
</dbReference>
<keyword evidence="5" id="KW-1185">Reference proteome</keyword>
<comment type="similarity">
    <text evidence="1">Belongs to the NmrA-type oxidoreductase family.</text>
</comment>
<evidence type="ECO:0000313" key="5">
    <source>
        <dbReference type="Proteomes" id="UP001305779"/>
    </source>
</evidence>
<gene>
    <name evidence="4" type="ORF">PRZ48_007828</name>
</gene>
<dbReference type="Gene3D" id="3.90.25.10">
    <property type="entry name" value="UDP-galactose 4-epimerase, domain 1"/>
    <property type="match status" value="1"/>
</dbReference>
<comment type="caution">
    <text evidence="4">The sequence shown here is derived from an EMBL/GenBank/DDBJ whole genome shotgun (WGS) entry which is preliminary data.</text>
</comment>
<dbReference type="Gene3D" id="3.40.50.720">
    <property type="entry name" value="NAD(P)-binding Rossmann-like Domain"/>
    <property type="match status" value="1"/>
</dbReference>
<sequence length="307" mass="33384">MSKILTVFGATGRQGGSVINHVLAHPDLSKLYQIRAITRDVTKPAALGLKGKGVEVVSADLNDEDSVAKAVEGSSVVFGLTVSVWETANKNTEVKQGKNIVNAAKQADVERLIFSSLVNVTKETNGRIASVKHFDGKAEIEEYARSVGVPGTYFMPSVFDIFFLGFFRKVPYALGLPFEGTVMMPLIDIGSDAGLFVAAILLQLPESLNKRVVASGGYVNPEEAVATFTEVTGKKAVYNNLGWDLWSSFLPPKAKEEMTGNWQLIYNPGYYAGEPENAIEEGHALVAKAGLRKPYSWKEFVADNFKE</sequence>
<accession>A0ABR0EKK7</accession>
<protein>
    <recommendedName>
        <fullName evidence="3">NmrA-like domain-containing protein</fullName>
    </recommendedName>
</protein>